<feature type="site" description="Interaction with DNA" evidence="10">
    <location>
        <position position="292"/>
    </location>
</feature>
<gene>
    <name evidence="10 13" type="primary">topA</name>
    <name evidence="13" type="ordered locus">PA0634</name>
</gene>
<evidence type="ECO:0000256" key="4">
    <source>
        <dbReference type="ARBA" id="ARBA00022771"/>
    </source>
</evidence>
<feature type="site" description="Interaction with DNA" evidence="10">
    <location>
        <position position="145"/>
    </location>
</feature>
<dbReference type="STRING" id="59748.PA0634"/>
<evidence type="ECO:0000256" key="3">
    <source>
        <dbReference type="ARBA" id="ARBA00022723"/>
    </source>
</evidence>
<comment type="function">
    <text evidence="10">Releases the supercoiling and torsional tension of DNA, which is introduced during the DNA replication and transcription, by transiently cleaving and rejoining one strand of the DNA duplex. Introduces a single-strand break via transesterification at a target site in duplex DNA. The scissile phosphodiester is attacked by the catalytic tyrosine of the enzyme, resulting in the formation of a DNA-(5'-phosphotyrosyl)-enzyme intermediate and the expulsion of a 3'-OH DNA strand. The free DNA strand then undergoes passage around the unbroken strand, thus removing DNA supercoils. Finally, in the religation step, the DNA 3'-OH attacks the covalent intermediate to expel the active-site tyrosine and restore the DNA phosphodiester backbone.</text>
</comment>
<dbReference type="InterPro" id="IPR003601">
    <property type="entry name" value="Topo_IA_2"/>
</dbReference>
<dbReference type="InterPro" id="IPR003602">
    <property type="entry name" value="Topo_IA_DNA-bd_dom"/>
</dbReference>
<dbReference type="CDD" id="cd00186">
    <property type="entry name" value="TOP1Ac"/>
    <property type="match status" value="1"/>
</dbReference>
<dbReference type="SMART" id="SM00493">
    <property type="entry name" value="TOPRIM"/>
    <property type="match status" value="1"/>
</dbReference>
<reference evidence="13 14" key="1">
    <citation type="journal article" date="2008" name="J. Bacteriol.">
        <title>Comparative genome analysis of 'Candidatus Phytoplasma australiense' (subgroup tuf-Australia I; rp-A) and 'Ca. Phytoplasma asteris' strains OY-M and AY-WB.</title>
        <authorList>
            <person name="Tran-Nguyen L.T."/>
            <person name="Kube M."/>
            <person name="Schneider B."/>
            <person name="Reinhardt R."/>
            <person name="Gibb K.S."/>
        </authorList>
    </citation>
    <scope>NUCLEOTIDE SEQUENCE [LARGE SCALE GENOMIC DNA]</scope>
</reference>
<dbReference type="eggNOG" id="COG0550">
    <property type="taxonomic scope" value="Bacteria"/>
</dbReference>
<feature type="domain" description="Topo IA-type catalytic" evidence="12">
    <location>
        <begin position="131"/>
        <end position="542"/>
    </location>
</feature>
<dbReference type="Gene3D" id="1.10.290.10">
    <property type="entry name" value="Topoisomerase I, domain 4"/>
    <property type="match status" value="1"/>
</dbReference>
<evidence type="ECO:0000313" key="14">
    <source>
        <dbReference type="Proteomes" id="UP000008323"/>
    </source>
</evidence>
<evidence type="ECO:0000259" key="11">
    <source>
        <dbReference type="PROSITE" id="PS50880"/>
    </source>
</evidence>
<evidence type="ECO:0000256" key="7">
    <source>
        <dbReference type="ARBA" id="ARBA00023029"/>
    </source>
</evidence>
<sequence>MKKKVIIVESPAKIKTLSRFFDDKVEILSSKGHIRDLSLSGKDRLGIDIKNGFIPKYEIIKEKKTLVESLIKKTKNKEIFLATDPDREGEAIAWHLSKVLNLNPQMANRIVFREITKEVVLKALQNPRTVDELLVFSQETRRMLDRIIGFKLSRLVRRIKSQSAGRVQSVALKLIVDLEKEINSFVPEEYNLITAFFPFFQAEYQNPNNKKIKSAEALGIVAKITNKPFIVKKIKQTETFSKPKKPLITSTLQQEAINNLYMTSNQTMRVAQKLYEGIDIEGESIGLITYMRTDSPRFSEVFVKDAQKLIKEKYGQKYLAVFKQNQKNKAQDAHEAIKPTDLSKTPESLMSYLDKYEYKLYDLIYKRSLASLMKPAIFQKNQVFFEVEKHSFLTEGLIKTFDGYQKILKDNLQDKIIPTFNLNESYFPEKIETFQKFTTPQARFSEATLIKTLEKLNIGRPSTYSQIIFTLKKRFYVDMIEKRFQPTEQGILTIQNLELFFKQFLDYQYTAQMESDLDKIASGLVDNKQLMQTFYTNFLQLYQIADQKLEKIKPIETDQKCNLCNEGNLLIKKSHYGSFLGCSRFPDCKNTSPWKVQEKNKSKDSDHSNQTDQKCNLCNEGNLLIKKSRYGSFLGCSRFPDCKNIVKIKNKPNSK</sequence>
<evidence type="ECO:0000313" key="13">
    <source>
        <dbReference type="EMBL" id="CAM11968.1"/>
    </source>
</evidence>
<dbReference type="SUPFAM" id="SSF56712">
    <property type="entry name" value="Prokaryotic type I DNA topoisomerase"/>
    <property type="match status" value="1"/>
</dbReference>
<accession>B1VAJ5</accession>
<feature type="site" description="Interaction with DNA" evidence="10">
    <location>
        <position position="33"/>
    </location>
</feature>
<dbReference type="Gene3D" id="1.10.460.10">
    <property type="entry name" value="Topoisomerase I, domain 2"/>
    <property type="match status" value="1"/>
</dbReference>
<dbReference type="Pfam" id="PF01131">
    <property type="entry name" value="Topoisom_bac"/>
    <property type="match status" value="1"/>
</dbReference>
<proteinExistence type="inferred from homology"/>
<dbReference type="CDD" id="cd03363">
    <property type="entry name" value="TOPRIM_TopoIA_TopoI"/>
    <property type="match status" value="1"/>
</dbReference>
<dbReference type="PROSITE" id="PS50880">
    <property type="entry name" value="TOPRIM"/>
    <property type="match status" value="1"/>
</dbReference>
<feature type="active site" description="O-(5'-phospho-DNA)-tyrosine intermediate" evidence="10">
    <location>
        <position position="290"/>
    </location>
</feature>
<dbReference type="Pfam" id="PF01751">
    <property type="entry name" value="Toprim"/>
    <property type="match status" value="1"/>
</dbReference>
<feature type="region of interest" description="Interaction with DNA" evidence="10">
    <location>
        <begin position="163"/>
        <end position="168"/>
    </location>
</feature>
<dbReference type="SMART" id="SM00437">
    <property type="entry name" value="TOP1Ac"/>
    <property type="match status" value="1"/>
</dbReference>
<evidence type="ECO:0000256" key="2">
    <source>
        <dbReference type="ARBA" id="ARBA00009446"/>
    </source>
</evidence>
<dbReference type="PANTHER" id="PTHR42785">
    <property type="entry name" value="DNA TOPOISOMERASE, TYPE IA, CORE"/>
    <property type="match status" value="1"/>
</dbReference>
<dbReference type="Gene3D" id="2.70.20.10">
    <property type="entry name" value="Topoisomerase I, domain 3"/>
    <property type="match status" value="1"/>
</dbReference>
<comment type="catalytic activity">
    <reaction evidence="1 10">
        <text>ATP-independent breakage of single-stranded DNA, followed by passage and rejoining.</text>
        <dbReference type="EC" id="5.6.2.1"/>
    </reaction>
</comment>
<dbReference type="InterPro" id="IPR000380">
    <property type="entry name" value="Topo_IA"/>
</dbReference>
<dbReference type="EC" id="5.6.2.1" evidence="10"/>
<feature type="site" description="Interaction with DNA" evidence="10">
    <location>
        <position position="141"/>
    </location>
</feature>
<keyword evidence="6" id="KW-0460">Magnesium</keyword>
<dbReference type="InterPro" id="IPR034149">
    <property type="entry name" value="TOPRIM_TopoI"/>
</dbReference>
<dbReference type="Pfam" id="PF01396">
    <property type="entry name" value="Zn_ribbon_Top1"/>
    <property type="match status" value="2"/>
</dbReference>
<dbReference type="GO" id="GO:0006265">
    <property type="term" value="P:DNA topological change"/>
    <property type="evidence" value="ECO:0007669"/>
    <property type="project" value="UniProtKB-UniRule"/>
</dbReference>
<evidence type="ECO:0000256" key="8">
    <source>
        <dbReference type="ARBA" id="ARBA00023125"/>
    </source>
</evidence>
<dbReference type="KEGG" id="pal:PA0634"/>
<dbReference type="InterPro" id="IPR028612">
    <property type="entry name" value="Topoisom_1_IA"/>
</dbReference>
<dbReference type="InterPro" id="IPR013825">
    <property type="entry name" value="Topo_IA_cen_sub2"/>
</dbReference>
<dbReference type="SMART" id="SM00436">
    <property type="entry name" value="TOP1Bc"/>
    <property type="match status" value="1"/>
</dbReference>
<dbReference type="GO" id="GO:0003917">
    <property type="term" value="F:DNA topoisomerase type I (single strand cut, ATP-independent) activity"/>
    <property type="evidence" value="ECO:0007669"/>
    <property type="project" value="UniProtKB-UniRule"/>
</dbReference>
<dbReference type="AlphaFoldDB" id="B1VAJ5"/>
<evidence type="ECO:0000256" key="10">
    <source>
        <dbReference type="HAMAP-Rule" id="MF_00952"/>
    </source>
</evidence>
<evidence type="ECO:0000259" key="12">
    <source>
        <dbReference type="PROSITE" id="PS52039"/>
    </source>
</evidence>
<feature type="site" description="Interaction with DNA" evidence="10">
    <location>
        <position position="142"/>
    </location>
</feature>
<dbReference type="InterPro" id="IPR013497">
    <property type="entry name" value="Topo_IA_cen"/>
</dbReference>
<keyword evidence="4" id="KW-0863">Zinc-finger</keyword>
<evidence type="ECO:0000256" key="1">
    <source>
        <dbReference type="ARBA" id="ARBA00000213"/>
    </source>
</evidence>
<dbReference type="InterPro" id="IPR013498">
    <property type="entry name" value="Topo_IA_Znf"/>
</dbReference>
<dbReference type="PRINTS" id="PR00417">
    <property type="entry name" value="PRTPISMRASEI"/>
</dbReference>
<comment type="similarity">
    <text evidence="2 10">Belongs to the type IA topoisomerase family.</text>
</comment>
<dbReference type="PROSITE" id="PS52039">
    <property type="entry name" value="TOPO_IA_2"/>
    <property type="match status" value="1"/>
</dbReference>
<dbReference type="InterPro" id="IPR013826">
    <property type="entry name" value="Topo_IA_cen_sub3"/>
</dbReference>
<dbReference type="InterPro" id="IPR006171">
    <property type="entry name" value="TOPRIM_dom"/>
</dbReference>
<dbReference type="InterPro" id="IPR005733">
    <property type="entry name" value="TopoI_bac-type"/>
</dbReference>
<evidence type="ECO:0000256" key="6">
    <source>
        <dbReference type="ARBA" id="ARBA00022842"/>
    </source>
</evidence>
<dbReference type="InterPro" id="IPR023405">
    <property type="entry name" value="Topo_IA_core_domain"/>
</dbReference>
<dbReference type="InterPro" id="IPR013824">
    <property type="entry name" value="Topo_IA_cen_sub1"/>
</dbReference>
<dbReference type="Proteomes" id="UP000008323">
    <property type="component" value="Chromosome"/>
</dbReference>
<keyword evidence="3" id="KW-0479">Metal-binding</keyword>
<dbReference type="Gene3D" id="3.40.50.140">
    <property type="match status" value="1"/>
</dbReference>
<protein>
    <recommendedName>
        <fullName evidence="10">DNA topoisomerase 1</fullName>
        <ecNumber evidence="10">5.6.2.1</ecNumber>
    </recommendedName>
    <alternativeName>
        <fullName evidence="10">DNA topoisomerase I</fullName>
    </alternativeName>
</protein>
<dbReference type="Gene3D" id="3.30.65.10">
    <property type="entry name" value="Bacterial Topoisomerase I, domain 1"/>
    <property type="match status" value="2"/>
</dbReference>
<dbReference type="InterPro" id="IPR023406">
    <property type="entry name" value="Topo_IA_AS"/>
</dbReference>
<evidence type="ECO:0000256" key="9">
    <source>
        <dbReference type="ARBA" id="ARBA00023235"/>
    </source>
</evidence>
<dbReference type="PANTHER" id="PTHR42785:SF1">
    <property type="entry name" value="DNA TOPOISOMERASE"/>
    <property type="match status" value="1"/>
</dbReference>
<keyword evidence="7 10" id="KW-0799">Topoisomerase</keyword>
<dbReference type="SUPFAM" id="SSF57783">
    <property type="entry name" value="Zinc beta-ribbon"/>
    <property type="match status" value="2"/>
</dbReference>
<name>B1VAJ5_PHYAS</name>
<comment type="subunit">
    <text evidence="10">Monomer.</text>
</comment>
<keyword evidence="9 10" id="KW-0413">Isomerase</keyword>
<feature type="site" description="Interaction with DNA" evidence="10">
    <location>
        <position position="474"/>
    </location>
</feature>
<feature type="domain" description="Toprim" evidence="11">
    <location>
        <begin position="3"/>
        <end position="115"/>
    </location>
</feature>
<evidence type="ECO:0000256" key="5">
    <source>
        <dbReference type="ARBA" id="ARBA00022833"/>
    </source>
</evidence>
<dbReference type="EMBL" id="AM422018">
    <property type="protein sequence ID" value="CAM11968.1"/>
    <property type="molecule type" value="Genomic_DNA"/>
</dbReference>
<organism evidence="13 14">
    <name type="scientific">Phytoplasma australiense</name>
    <dbReference type="NCBI Taxonomy" id="59748"/>
    <lineage>
        <taxon>Bacteria</taxon>
        <taxon>Bacillati</taxon>
        <taxon>Mycoplasmatota</taxon>
        <taxon>Mollicutes</taxon>
        <taxon>Acholeplasmatales</taxon>
        <taxon>Acholeplasmataceae</taxon>
        <taxon>Candidatus Phytoplasma</taxon>
        <taxon>16SrXII (Stolbur group)</taxon>
    </lineage>
</organism>
<keyword evidence="8 10" id="KW-0238">DNA-binding</keyword>
<dbReference type="GO" id="GO:0008270">
    <property type="term" value="F:zinc ion binding"/>
    <property type="evidence" value="ECO:0007669"/>
    <property type="project" value="UniProtKB-KW"/>
</dbReference>
<comment type="caution">
    <text evidence="10">Lacks conserved residue(s) required for the propagation of feature annotation.</text>
</comment>
<dbReference type="PROSITE" id="PS00396">
    <property type="entry name" value="TOPO_IA_1"/>
    <property type="match status" value="1"/>
</dbReference>
<dbReference type="GO" id="GO:0005694">
    <property type="term" value="C:chromosome"/>
    <property type="evidence" value="ECO:0007669"/>
    <property type="project" value="InterPro"/>
</dbReference>
<dbReference type="NCBIfam" id="TIGR01051">
    <property type="entry name" value="topA_bact"/>
    <property type="match status" value="1"/>
</dbReference>
<keyword evidence="5" id="KW-0862">Zinc</keyword>
<dbReference type="GO" id="GO:0003677">
    <property type="term" value="F:DNA binding"/>
    <property type="evidence" value="ECO:0007669"/>
    <property type="project" value="UniProtKB-KW"/>
</dbReference>
<dbReference type="HAMAP" id="MF_00952">
    <property type="entry name" value="Topoisom_1_prok"/>
    <property type="match status" value="1"/>
</dbReference>